<protein>
    <submittedName>
        <fullName evidence="2">GNAT family N-acetyltransferase</fullName>
    </submittedName>
</protein>
<dbReference type="EMBL" id="DACYAJ020000001">
    <property type="protein sequence ID" value="HCD1253608.1"/>
    <property type="molecule type" value="Genomic_DNA"/>
</dbReference>
<reference evidence="2" key="1">
    <citation type="journal article" date="2018" name="Genome Biol.">
        <title>SKESA: strategic k-mer extension for scrupulous assemblies.</title>
        <authorList>
            <person name="Souvorov A."/>
            <person name="Agarwala R."/>
            <person name="Lipman D.J."/>
        </authorList>
    </citation>
    <scope>NUCLEOTIDE SEQUENCE</scope>
    <source>
        <strain evidence="2">CAV1698</strain>
    </source>
</reference>
<dbReference type="PROSITE" id="PS51186">
    <property type="entry name" value="GNAT"/>
    <property type="match status" value="1"/>
</dbReference>
<name>A0A9C7QGX4_CITAM</name>
<evidence type="ECO:0000313" key="3">
    <source>
        <dbReference type="Proteomes" id="UP000862426"/>
    </source>
</evidence>
<evidence type="ECO:0000313" key="2">
    <source>
        <dbReference type="EMBL" id="HCD1253608.1"/>
    </source>
</evidence>
<organism evidence="2 3">
    <name type="scientific">Citrobacter amalonaticus</name>
    <dbReference type="NCBI Taxonomy" id="35703"/>
    <lineage>
        <taxon>Bacteria</taxon>
        <taxon>Pseudomonadati</taxon>
        <taxon>Pseudomonadota</taxon>
        <taxon>Gammaproteobacteria</taxon>
        <taxon>Enterobacterales</taxon>
        <taxon>Enterobacteriaceae</taxon>
        <taxon>Citrobacter</taxon>
    </lineage>
</organism>
<dbReference type="InterPro" id="IPR016181">
    <property type="entry name" value="Acyl_CoA_acyltransferase"/>
</dbReference>
<dbReference type="Gene3D" id="3.40.630.30">
    <property type="match status" value="1"/>
</dbReference>
<dbReference type="GO" id="GO:0016747">
    <property type="term" value="F:acyltransferase activity, transferring groups other than amino-acyl groups"/>
    <property type="evidence" value="ECO:0007669"/>
    <property type="project" value="InterPro"/>
</dbReference>
<proteinExistence type="predicted"/>
<dbReference type="AlphaFoldDB" id="A0A9C7QGX4"/>
<reference evidence="2" key="2">
    <citation type="submission" date="2022-05" db="EMBL/GenBank/DDBJ databases">
        <authorList>
            <consortium name="NCBI Pathogen Detection Project"/>
        </authorList>
    </citation>
    <scope>NUCLEOTIDE SEQUENCE</scope>
    <source>
        <strain evidence="2">CAV1698</strain>
    </source>
</reference>
<dbReference type="SUPFAM" id="SSF55729">
    <property type="entry name" value="Acyl-CoA N-acyltransferases (Nat)"/>
    <property type="match status" value="1"/>
</dbReference>
<dbReference type="PANTHER" id="PTHR43792:SF1">
    <property type="entry name" value="N-ACETYLTRANSFERASE DOMAIN-CONTAINING PROTEIN"/>
    <property type="match status" value="1"/>
</dbReference>
<dbReference type="InterPro" id="IPR051531">
    <property type="entry name" value="N-acetyltransferase"/>
</dbReference>
<dbReference type="Proteomes" id="UP000862426">
    <property type="component" value="Unassembled WGS sequence"/>
</dbReference>
<dbReference type="Pfam" id="PF13302">
    <property type="entry name" value="Acetyltransf_3"/>
    <property type="match status" value="1"/>
</dbReference>
<sequence length="182" mass="20613">MPILKTARLTCRPLTSADWPFFLALQQDPDVMRHVADARRESEIREAFDSRLAAWHPGDAHWLCLVLCDNETHTSLGVTGYIQREKESAEVGFLLTPDAQGKGYATESLRAVCDYAFTLGGLRRLTACVTEGNQASRHVLEKVGFVLEGTLRESYWLQQRWQNDWLLGLLKREYITTAGSRS</sequence>
<comment type="caution">
    <text evidence="2">The sequence shown here is derived from an EMBL/GenBank/DDBJ whole genome shotgun (WGS) entry which is preliminary data.</text>
</comment>
<dbReference type="InterPro" id="IPR000182">
    <property type="entry name" value="GNAT_dom"/>
</dbReference>
<evidence type="ECO:0000259" key="1">
    <source>
        <dbReference type="PROSITE" id="PS51186"/>
    </source>
</evidence>
<accession>A0A9C7QGX4</accession>
<dbReference type="PANTHER" id="PTHR43792">
    <property type="entry name" value="GNAT FAMILY, PUTATIVE (AFU_ORTHOLOGUE AFUA_3G00765)-RELATED-RELATED"/>
    <property type="match status" value="1"/>
</dbReference>
<feature type="domain" description="N-acetyltransferase" evidence="1">
    <location>
        <begin position="9"/>
        <end position="162"/>
    </location>
</feature>
<gene>
    <name evidence="2" type="ORF">JD854_RS00835</name>
</gene>